<keyword evidence="8" id="KW-1185">Reference proteome</keyword>
<dbReference type="EMBL" id="GL996528">
    <property type="protein sequence ID" value="EGV60591.1"/>
    <property type="molecule type" value="Genomic_DNA"/>
</dbReference>
<dbReference type="AlphaFoldDB" id="G3BEU0"/>
<comment type="subcellular location">
    <subcellularLocation>
        <location evidence="1">Nucleus</location>
    </subcellularLocation>
</comment>
<dbReference type="Pfam" id="PF04855">
    <property type="entry name" value="SNF5"/>
    <property type="match status" value="1"/>
</dbReference>
<proteinExistence type="inferred from homology"/>
<dbReference type="GeneID" id="18246332"/>
<evidence type="ECO:0000256" key="6">
    <source>
        <dbReference type="SAM" id="MobiDB-lite"/>
    </source>
</evidence>
<evidence type="ECO:0000256" key="1">
    <source>
        <dbReference type="ARBA" id="ARBA00004123"/>
    </source>
</evidence>
<accession>G3BEU0</accession>
<feature type="region of interest" description="Disordered" evidence="6">
    <location>
        <begin position="364"/>
        <end position="407"/>
    </location>
</feature>
<comment type="similarity">
    <text evidence="2">Belongs to the SNF5 family.</text>
</comment>
<reference evidence="7 8" key="1">
    <citation type="journal article" date="2011" name="Proc. Natl. Acad. Sci. U.S.A.">
        <title>Comparative genomics of xylose-fermenting fungi for enhanced biofuel production.</title>
        <authorList>
            <person name="Wohlbach D.J."/>
            <person name="Kuo A."/>
            <person name="Sato T.K."/>
            <person name="Potts K.M."/>
            <person name="Salamov A.A."/>
            <person name="LaButti K.M."/>
            <person name="Sun H."/>
            <person name="Clum A."/>
            <person name="Pangilinan J.L."/>
            <person name="Lindquist E.A."/>
            <person name="Lucas S."/>
            <person name="Lapidus A."/>
            <person name="Jin M."/>
            <person name="Gunawan C."/>
            <person name="Balan V."/>
            <person name="Dale B.E."/>
            <person name="Jeffries T.W."/>
            <person name="Zinkel R."/>
            <person name="Barry K.W."/>
            <person name="Grigoriev I.V."/>
            <person name="Gasch A.P."/>
        </authorList>
    </citation>
    <scope>NUCLEOTIDE SEQUENCE [LARGE SCALE GENOMIC DNA]</scope>
    <source>
        <strain evidence="8">ATCC 10573 / BCRC 21748 / CBS 615 / JCM 9827 / NBRC 10315 / NRRL Y-1498 / VKM Y-70</strain>
    </source>
</reference>
<keyword evidence="3" id="KW-0805">Transcription regulation</keyword>
<dbReference type="GO" id="GO:0000228">
    <property type="term" value="C:nuclear chromosome"/>
    <property type="evidence" value="ECO:0007669"/>
    <property type="project" value="InterPro"/>
</dbReference>
<evidence type="ECO:0000313" key="7">
    <source>
        <dbReference type="EMBL" id="EGV60591.1"/>
    </source>
</evidence>
<evidence type="ECO:0000256" key="5">
    <source>
        <dbReference type="ARBA" id="ARBA00023242"/>
    </source>
</evidence>
<dbReference type="GO" id="GO:0006338">
    <property type="term" value="P:chromatin remodeling"/>
    <property type="evidence" value="ECO:0007669"/>
    <property type="project" value="InterPro"/>
</dbReference>
<keyword evidence="5" id="KW-0539">Nucleus</keyword>
<sequence>MSRVSFKPMEKTTLWSDKLKQEGKEVPVDLKVYESMIQKDIKFRARNARQMELNKKMTEDLLHDARSYNEIKQLRMNAISLSQKGQFNNSIWGEGYQGYGNGITNVSTQLLLPDGRKLNKRVPESHKTERETNKELLDMLLKTPKRNLVPIRLDIGESENKFKLRDTFLWDLNEKDINIDQFVDVLLDDYKFIDRSVDSFIVKSIKDQIEDYNREPDKAMGELRIPIKINITVNNTQYTDQFEWDILNFEDNDPEEFSVVLCDEMNLPGEFATAISHSIREQTQMFHKSLNLAGYTFDGSPVNEDEIRNHLLPPLRLVSNEGGGFGPLVDDYFSILRNPTNVNDYTPSLIKLTQLEIERLDKEMERETRHKRRQNNELQSLSTGGRGTSRRAAYAPRGGPTLPDLSDIPKTFRTAQPSSVLPGGVDLGVPDIFAYNEVIVHKTNIPNPDYKAPQSKIHRVVFNHDENNGRFLVKIKLGPPPGVNPYQMAPGQYGAMGHLNQTRHR</sequence>
<gene>
    <name evidence="7" type="ORF">CANTEDRAFT_111973</name>
</gene>
<name>G3BEU0_CANTC</name>
<dbReference type="eggNOG" id="KOG1649">
    <property type="taxonomic scope" value="Eukaryota"/>
</dbReference>
<dbReference type="OrthoDB" id="515064at2759"/>
<organism evidence="8">
    <name type="scientific">Candida tenuis (strain ATCC 10573 / BCRC 21748 / CBS 615 / JCM 9827 / NBRC 10315 / NRRL Y-1498 / VKM Y-70)</name>
    <name type="common">Yeast</name>
    <name type="synonym">Yamadazyma tenuis</name>
    <dbReference type="NCBI Taxonomy" id="590646"/>
    <lineage>
        <taxon>Eukaryota</taxon>
        <taxon>Fungi</taxon>
        <taxon>Dikarya</taxon>
        <taxon>Ascomycota</taxon>
        <taxon>Saccharomycotina</taxon>
        <taxon>Pichiomycetes</taxon>
        <taxon>Debaryomycetaceae</taxon>
        <taxon>Yamadazyma</taxon>
    </lineage>
</organism>
<keyword evidence="4" id="KW-0804">Transcription</keyword>
<dbReference type="KEGG" id="cten:18246332"/>
<dbReference type="Proteomes" id="UP000000707">
    <property type="component" value="Unassembled WGS sequence"/>
</dbReference>
<evidence type="ECO:0000256" key="2">
    <source>
        <dbReference type="ARBA" id="ARBA00010239"/>
    </source>
</evidence>
<dbReference type="PANTHER" id="PTHR10019">
    <property type="entry name" value="SNF5"/>
    <property type="match status" value="1"/>
</dbReference>
<dbReference type="InterPro" id="IPR006939">
    <property type="entry name" value="SNF5"/>
</dbReference>
<evidence type="ECO:0000256" key="4">
    <source>
        <dbReference type="ARBA" id="ARBA00023163"/>
    </source>
</evidence>
<protein>
    <submittedName>
        <fullName evidence="7">SNF5-domain-containing protein</fullName>
    </submittedName>
</protein>
<evidence type="ECO:0000313" key="8">
    <source>
        <dbReference type="Proteomes" id="UP000000707"/>
    </source>
</evidence>
<evidence type="ECO:0000256" key="3">
    <source>
        <dbReference type="ARBA" id="ARBA00023015"/>
    </source>
</evidence>
<dbReference type="HOGENOM" id="CLU_014087_1_0_1"/>
<dbReference type="STRING" id="590646.G3BEU0"/>